<dbReference type="GeneID" id="53316539"/>
<dbReference type="SUPFAM" id="SSF51120">
    <property type="entry name" value="beta-Roll"/>
    <property type="match status" value="2"/>
</dbReference>
<evidence type="ECO:0000256" key="3">
    <source>
        <dbReference type="ARBA" id="ARBA00022525"/>
    </source>
</evidence>
<feature type="domain" description="Peptidase M10 serralysin C-terminal" evidence="5">
    <location>
        <begin position="50"/>
        <end position="173"/>
    </location>
</feature>
<dbReference type="Gene3D" id="2.150.10.10">
    <property type="entry name" value="Serralysin-like metalloprotease, C-terminal"/>
    <property type="match status" value="2"/>
</dbReference>
<dbReference type="Proteomes" id="UP000076066">
    <property type="component" value="Chromosome"/>
</dbReference>
<evidence type="ECO:0000313" key="6">
    <source>
        <dbReference type="EMBL" id="AMW34667.1"/>
    </source>
</evidence>
<dbReference type="InterPro" id="IPR013858">
    <property type="entry name" value="Peptidase_M10B_C"/>
</dbReference>
<dbReference type="PROSITE" id="PS00330">
    <property type="entry name" value="HEMOLYSIN_CALCIUM"/>
    <property type="match status" value="1"/>
</dbReference>
<accession>A0A143DD69</accession>
<evidence type="ECO:0000256" key="4">
    <source>
        <dbReference type="ARBA" id="ARBA00022737"/>
    </source>
</evidence>
<evidence type="ECO:0000256" key="2">
    <source>
        <dbReference type="ARBA" id="ARBA00004613"/>
    </source>
</evidence>
<reference evidence="6 7" key="1">
    <citation type="submission" date="2016-02" db="EMBL/GenBank/DDBJ databases">
        <title>Complete Genome of H5569, the type strain of the newly described species Haematospirillium jordaniae.</title>
        <authorList>
            <person name="Nicholson A.C."/>
            <person name="Humrighouse B.W."/>
            <person name="Loparov V."/>
            <person name="McQuiston J.R."/>
        </authorList>
    </citation>
    <scope>NUCLEOTIDE SEQUENCE [LARGE SCALE GENOMIC DNA]</scope>
    <source>
        <strain evidence="6 7">H5569</strain>
    </source>
</reference>
<dbReference type="InterPro" id="IPR011049">
    <property type="entry name" value="Serralysin-like_metalloprot_C"/>
</dbReference>
<dbReference type="STRING" id="1549855.AY555_05155"/>
<proteinExistence type="predicted"/>
<organism evidence="6 7">
    <name type="scientific">Haematospirillum jordaniae</name>
    <dbReference type="NCBI Taxonomy" id="1549855"/>
    <lineage>
        <taxon>Bacteria</taxon>
        <taxon>Pseudomonadati</taxon>
        <taxon>Pseudomonadota</taxon>
        <taxon>Alphaproteobacteria</taxon>
        <taxon>Rhodospirillales</taxon>
        <taxon>Novispirillaceae</taxon>
        <taxon>Haematospirillum</taxon>
    </lineage>
</organism>
<keyword evidence="3" id="KW-0964">Secreted</keyword>
<feature type="domain" description="Peptidase M10 serralysin C-terminal" evidence="5">
    <location>
        <begin position="251"/>
        <end position="389"/>
    </location>
</feature>
<dbReference type="OrthoDB" id="7864256at2"/>
<dbReference type="GO" id="GO:0005509">
    <property type="term" value="F:calcium ion binding"/>
    <property type="evidence" value="ECO:0007669"/>
    <property type="project" value="InterPro"/>
</dbReference>
<gene>
    <name evidence="6" type="ORF">AY555_05155</name>
</gene>
<dbReference type="AlphaFoldDB" id="A0A143DD69"/>
<keyword evidence="7" id="KW-1185">Reference proteome</keyword>
<dbReference type="InterPro" id="IPR001343">
    <property type="entry name" value="Hemolysn_Ca-bd"/>
</dbReference>
<protein>
    <recommendedName>
        <fullName evidence="5">Peptidase M10 serralysin C-terminal domain-containing protein</fullName>
    </recommendedName>
</protein>
<dbReference type="Pfam" id="PF00353">
    <property type="entry name" value="HemolysinCabind"/>
    <property type="match status" value="3"/>
</dbReference>
<dbReference type="KEGG" id="hjo:AY555_05155"/>
<dbReference type="InterPro" id="IPR018511">
    <property type="entry name" value="Hemolysin-typ_Ca-bd_CS"/>
</dbReference>
<dbReference type="RefSeq" id="WP_066134293.1">
    <property type="nucleotide sequence ID" value="NZ_CP014525.1"/>
</dbReference>
<comment type="cofactor">
    <cofactor evidence="1">
        <name>Ca(2+)</name>
        <dbReference type="ChEBI" id="CHEBI:29108"/>
    </cofactor>
</comment>
<dbReference type="Pfam" id="PF08548">
    <property type="entry name" value="Peptidase_M10_C"/>
    <property type="match status" value="2"/>
</dbReference>
<evidence type="ECO:0000259" key="5">
    <source>
        <dbReference type="Pfam" id="PF08548"/>
    </source>
</evidence>
<dbReference type="PRINTS" id="PR00313">
    <property type="entry name" value="CABNDNGRPT"/>
</dbReference>
<sequence length="391" mass="41302">MAGHDLIDGGEGYDAISYEMRIVPVSVALNGDQDSPVMVDGQPEDIVRNIEAVIGSGGNDVLVGDQHDNFFNGLGGADRLTGGAGADVFAYERAERTEDVITDFSTAEGDQLDFSEFDANSTADGSQPFLFSGQQSQAHSLWYKPLEEGAGIRLFADTDGQEETAEFSLVLQGVDAIAVDAFLFGTFGPRITSKGLDCLAVSDTQSTFIDLPGLSYSLEAVYPGPSPDGEDCDDVLMAHVMGNIAPTVTRVSTGSGDDVLIGDHRDNILSSGAGRDQLVGGLGVDYLSGGSGADTFTYNRIAEGGDVITDFSSEQGDRIDLAMIGADVHRPDGQRGLDFSGHQEAAYSVWYTSDGADGSVVMADVDGDTRSEFFLRLHGVQNLSVDDFLLV</sequence>
<keyword evidence="4" id="KW-0677">Repeat</keyword>
<comment type="subcellular location">
    <subcellularLocation>
        <location evidence="2">Secreted</location>
    </subcellularLocation>
</comment>
<evidence type="ECO:0000256" key="1">
    <source>
        <dbReference type="ARBA" id="ARBA00001913"/>
    </source>
</evidence>
<dbReference type="EMBL" id="CP014525">
    <property type="protein sequence ID" value="AMW34667.1"/>
    <property type="molecule type" value="Genomic_DNA"/>
</dbReference>
<name>A0A143DD69_9PROT</name>
<evidence type="ECO:0000313" key="7">
    <source>
        <dbReference type="Proteomes" id="UP000076066"/>
    </source>
</evidence>
<dbReference type="GO" id="GO:0005615">
    <property type="term" value="C:extracellular space"/>
    <property type="evidence" value="ECO:0007669"/>
    <property type="project" value="InterPro"/>
</dbReference>